<accession>A0A2J0Q7L8</accession>
<dbReference type="NCBIfam" id="NF004046">
    <property type="entry name" value="PRK05563.1"/>
    <property type="match status" value="1"/>
</dbReference>
<reference evidence="10 11" key="1">
    <citation type="submission" date="2017-09" db="EMBL/GenBank/DDBJ databases">
        <title>Depth-based differentiation of microbial function through sediment-hosted aquifers and enrichment of novel symbionts in the deep terrestrial subsurface.</title>
        <authorList>
            <person name="Probst A.J."/>
            <person name="Ladd B."/>
            <person name="Jarett J.K."/>
            <person name="Geller-Mcgrath D.E."/>
            <person name="Sieber C.M."/>
            <person name="Emerson J.B."/>
            <person name="Anantharaman K."/>
            <person name="Thomas B.C."/>
            <person name="Malmstrom R."/>
            <person name="Stieglmeier M."/>
            <person name="Klingl A."/>
            <person name="Woyke T."/>
            <person name="Ryan C.M."/>
            <person name="Banfield J.F."/>
        </authorList>
    </citation>
    <scope>NUCLEOTIDE SEQUENCE [LARGE SCALE GENOMIC DNA]</scope>
    <source>
        <strain evidence="10">CG10_big_fil_rev_8_21_14_0_10_36_16</strain>
    </source>
</reference>
<dbReference type="GO" id="GO:0006261">
    <property type="term" value="P:DNA-templated DNA replication"/>
    <property type="evidence" value="ECO:0007669"/>
    <property type="project" value="TreeGrafter"/>
</dbReference>
<comment type="subunit">
    <text evidence="8">DNA polymerase III contains a core (composed of alpha, epsilon and theta chains) that associates with a tau subunit. This core dimerizes to form the POLIII' complex. PolIII' associates with the gamma complex (composed of gamma, delta, delta', psi and chi chains) and with the beta chain to form the complete DNA polymerase III complex.</text>
</comment>
<dbReference type="Proteomes" id="UP000228496">
    <property type="component" value="Unassembled WGS sequence"/>
</dbReference>
<feature type="domain" description="AAA+ ATPase" evidence="9">
    <location>
        <begin position="36"/>
        <end position="182"/>
    </location>
</feature>
<evidence type="ECO:0000256" key="3">
    <source>
        <dbReference type="ARBA" id="ARBA00022741"/>
    </source>
</evidence>
<dbReference type="EC" id="2.7.7.7" evidence="8"/>
<comment type="function">
    <text evidence="8">DNA polymerase III is a complex, multichain enzyme responsible for most of the replicative synthesis in bacteria. This DNA polymerase also exhibits 3' to 5' exonuclease activity.</text>
</comment>
<evidence type="ECO:0000259" key="9">
    <source>
        <dbReference type="SMART" id="SM00382"/>
    </source>
</evidence>
<evidence type="ECO:0000313" key="11">
    <source>
        <dbReference type="Proteomes" id="UP000228496"/>
    </source>
</evidence>
<dbReference type="PANTHER" id="PTHR11669">
    <property type="entry name" value="REPLICATION FACTOR C / DNA POLYMERASE III GAMMA-TAU SUBUNIT"/>
    <property type="match status" value="1"/>
</dbReference>
<gene>
    <name evidence="8" type="primary">dnaX</name>
    <name evidence="10" type="ORF">COV29_02290</name>
</gene>
<keyword evidence="4" id="KW-0862">Zinc</keyword>
<dbReference type="GO" id="GO:0003677">
    <property type="term" value="F:DNA binding"/>
    <property type="evidence" value="ECO:0007669"/>
    <property type="project" value="InterPro"/>
</dbReference>
<keyword evidence="8" id="KW-0548">Nucleotidyltransferase</keyword>
<dbReference type="InterPro" id="IPR008921">
    <property type="entry name" value="DNA_pol3_clamp-load_cplx_C"/>
</dbReference>
<evidence type="ECO:0000256" key="2">
    <source>
        <dbReference type="ARBA" id="ARBA00022723"/>
    </source>
</evidence>
<dbReference type="GO" id="GO:0046872">
    <property type="term" value="F:metal ion binding"/>
    <property type="evidence" value="ECO:0007669"/>
    <property type="project" value="UniProtKB-KW"/>
</dbReference>
<dbReference type="Gene3D" id="1.10.8.60">
    <property type="match status" value="1"/>
</dbReference>
<dbReference type="InterPro" id="IPR003593">
    <property type="entry name" value="AAA+_ATPase"/>
</dbReference>
<dbReference type="SMART" id="SM00382">
    <property type="entry name" value="AAA"/>
    <property type="match status" value="1"/>
</dbReference>
<comment type="catalytic activity">
    <reaction evidence="7 8">
        <text>DNA(n) + a 2'-deoxyribonucleoside 5'-triphosphate = DNA(n+1) + diphosphate</text>
        <dbReference type="Rhea" id="RHEA:22508"/>
        <dbReference type="Rhea" id="RHEA-COMP:17339"/>
        <dbReference type="Rhea" id="RHEA-COMP:17340"/>
        <dbReference type="ChEBI" id="CHEBI:33019"/>
        <dbReference type="ChEBI" id="CHEBI:61560"/>
        <dbReference type="ChEBI" id="CHEBI:173112"/>
        <dbReference type="EC" id="2.7.7.7"/>
    </reaction>
</comment>
<keyword evidence="5 8" id="KW-0067">ATP-binding</keyword>
<dbReference type="InterPro" id="IPR001270">
    <property type="entry name" value="ClpA/B"/>
</dbReference>
<keyword evidence="6 8" id="KW-0239">DNA-directed DNA polymerase</keyword>
<protein>
    <recommendedName>
        <fullName evidence="8">DNA polymerase III subunit gamma/tau</fullName>
        <ecNumber evidence="8">2.7.7.7</ecNumber>
    </recommendedName>
</protein>
<dbReference type="GO" id="GO:0003887">
    <property type="term" value="F:DNA-directed DNA polymerase activity"/>
    <property type="evidence" value="ECO:0007669"/>
    <property type="project" value="UniProtKB-KW"/>
</dbReference>
<evidence type="ECO:0000256" key="4">
    <source>
        <dbReference type="ARBA" id="ARBA00022833"/>
    </source>
</evidence>
<dbReference type="NCBIfam" id="TIGR02397">
    <property type="entry name" value="dnaX_nterm"/>
    <property type="match status" value="1"/>
</dbReference>
<evidence type="ECO:0000256" key="8">
    <source>
        <dbReference type="RuleBase" id="RU364063"/>
    </source>
</evidence>
<keyword evidence="3 8" id="KW-0547">Nucleotide-binding</keyword>
<dbReference type="InterPro" id="IPR027417">
    <property type="entry name" value="P-loop_NTPase"/>
</dbReference>
<dbReference type="FunFam" id="3.40.50.300:FF:000014">
    <property type="entry name" value="DNA polymerase III subunit gamma/tau"/>
    <property type="match status" value="1"/>
</dbReference>
<keyword evidence="8" id="KW-0235">DNA replication</keyword>
<name>A0A2J0Q7L8_9BACT</name>
<evidence type="ECO:0000313" key="10">
    <source>
        <dbReference type="EMBL" id="PJE51080.1"/>
    </source>
</evidence>
<dbReference type="AlphaFoldDB" id="A0A2J0Q7L8"/>
<dbReference type="InterPro" id="IPR012763">
    <property type="entry name" value="DNA_pol_III_sug/sutau_N"/>
</dbReference>
<dbReference type="InterPro" id="IPR050238">
    <property type="entry name" value="DNA_Rep/Repair_Clamp_Loader"/>
</dbReference>
<evidence type="ECO:0000256" key="5">
    <source>
        <dbReference type="ARBA" id="ARBA00022840"/>
    </source>
</evidence>
<dbReference type="Pfam" id="PF13177">
    <property type="entry name" value="DNA_pol3_delta2"/>
    <property type="match status" value="1"/>
</dbReference>
<dbReference type="SUPFAM" id="SSF48019">
    <property type="entry name" value="post-AAA+ oligomerization domain-like"/>
    <property type="match status" value="1"/>
</dbReference>
<dbReference type="CDD" id="cd00009">
    <property type="entry name" value="AAA"/>
    <property type="match status" value="1"/>
</dbReference>
<dbReference type="Gene3D" id="3.40.50.300">
    <property type="entry name" value="P-loop containing nucleotide triphosphate hydrolases"/>
    <property type="match status" value="1"/>
</dbReference>
<comment type="similarity">
    <text evidence="1 8">Belongs to the DnaX/STICHEL family.</text>
</comment>
<keyword evidence="8" id="KW-0808">Transferase</keyword>
<comment type="caution">
    <text evidence="10">The sequence shown here is derived from an EMBL/GenBank/DDBJ whole genome shotgun (WGS) entry which is preliminary data.</text>
</comment>
<evidence type="ECO:0000256" key="1">
    <source>
        <dbReference type="ARBA" id="ARBA00006360"/>
    </source>
</evidence>
<dbReference type="GO" id="GO:0005524">
    <property type="term" value="F:ATP binding"/>
    <property type="evidence" value="ECO:0007669"/>
    <property type="project" value="UniProtKB-KW"/>
</dbReference>
<organism evidence="10 11">
    <name type="scientific">Candidatus Yanofskybacteria bacterium CG10_big_fil_rev_8_21_14_0_10_36_16</name>
    <dbReference type="NCBI Taxonomy" id="1975096"/>
    <lineage>
        <taxon>Bacteria</taxon>
        <taxon>Candidatus Yanofskyibacteriota</taxon>
    </lineage>
</organism>
<keyword evidence="2" id="KW-0479">Metal-binding</keyword>
<sequence>MSQVLYRKYRPQTFDEVEGQEHVVQTLKGAVGSGRIGHAYLFAGPRGTGKTTMARLLAKALNCAKDGQLICNKCSNCSSVNENRFMDLIEIDAASNRGIDEIRNIKDSAQVASSHGGYKIFIIDEVHMLTPQAFNALLKVLEEPPSHVVFILATTEPHKVIDTILSRVQRFDFRKLTDSQIASKINRVAKKENIVIDSNSVSQIVWASEGSLRDAENALAKLVVFTEGKITSDLSSQILGIVPSQTNKEFLEFLFKKDTKSAIKLVGDIYESGLDLENFVSQFLLYLRRQLLESFNVPPGEGFEPAFLASAIRAFIKTKTELKTSPLPQLPIELAVWEITQAGNKSV</sequence>
<evidence type="ECO:0000256" key="6">
    <source>
        <dbReference type="ARBA" id="ARBA00022932"/>
    </source>
</evidence>
<dbReference type="GO" id="GO:0009360">
    <property type="term" value="C:DNA polymerase III complex"/>
    <property type="evidence" value="ECO:0007669"/>
    <property type="project" value="InterPro"/>
</dbReference>
<evidence type="ECO:0000256" key="7">
    <source>
        <dbReference type="ARBA" id="ARBA00049244"/>
    </source>
</evidence>
<dbReference type="PRINTS" id="PR00300">
    <property type="entry name" value="CLPPROTEASEA"/>
</dbReference>
<proteinExistence type="inferred from homology"/>
<dbReference type="PANTHER" id="PTHR11669:SF0">
    <property type="entry name" value="PROTEIN STICHEL-LIKE 2"/>
    <property type="match status" value="1"/>
</dbReference>
<dbReference type="EMBL" id="PCXQ01000004">
    <property type="protein sequence ID" value="PJE51080.1"/>
    <property type="molecule type" value="Genomic_DNA"/>
</dbReference>
<dbReference type="SUPFAM" id="SSF52540">
    <property type="entry name" value="P-loop containing nucleoside triphosphate hydrolases"/>
    <property type="match status" value="1"/>
</dbReference>